<reference evidence="2 3" key="1">
    <citation type="submission" date="2019-09" db="EMBL/GenBank/DDBJ databases">
        <title>Actinomadura physcomitrii sp. nov., a novel actinomycete isolated from moss [Physcomitrium sphaericum (Ludw) Fuernr].</title>
        <authorList>
            <person name="Zhuang X."/>
            <person name="Liu C."/>
        </authorList>
    </citation>
    <scope>NUCLEOTIDE SEQUENCE [LARGE SCALE GENOMIC DNA]</scope>
    <source>
        <strain evidence="2 3">HMC1</strain>
    </source>
</reference>
<evidence type="ECO:0000256" key="1">
    <source>
        <dbReference type="SAM" id="MobiDB-lite"/>
    </source>
</evidence>
<accession>A0A6H9Z7F1</accession>
<protein>
    <submittedName>
        <fullName evidence="2">DUF3140 domain-containing protein</fullName>
    </submittedName>
</protein>
<dbReference type="EMBL" id="WBMT01000003">
    <property type="protein sequence ID" value="KAB2350918.1"/>
    <property type="molecule type" value="Genomic_DNA"/>
</dbReference>
<comment type="caution">
    <text evidence="2">The sequence shown here is derived from an EMBL/GenBank/DDBJ whole genome shotgun (WGS) entry which is preliminary data.</text>
</comment>
<feature type="region of interest" description="Disordered" evidence="1">
    <location>
        <begin position="86"/>
        <end position="115"/>
    </location>
</feature>
<sequence>MKERIPGETELLWEEFHQIVNMTSDELRTWLLTDASGEDALPADPDLKLPELGTRVIEVLRKRKVDLTAADTETMRQVVDFVEDKLDGSPAGAEQDDHWRRELMTVGHDPLKPTP</sequence>
<keyword evidence="3" id="KW-1185">Reference proteome</keyword>
<evidence type="ECO:0000313" key="3">
    <source>
        <dbReference type="Proteomes" id="UP000468735"/>
    </source>
</evidence>
<dbReference type="AlphaFoldDB" id="A0A6H9Z7F1"/>
<evidence type="ECO:0000313" key="2">
    <source>
        <dbReference type="EMBL" id="KAB2350918.1"/>
    </source>
</evidence>
<gene>
    <name evidence="2" type="ORF">F8566_08165</name>
</gene>
<dbReference type="RefSeq" id="WP_151559316.1">
    <property type="nucleotide sequence ID" value="NZ_WBMT01000003.1"/>
</dbReference>
<dbReference type="PANTHER" id="PTHR40630">
    <property type="entry name" value="POSSIBLE DNA-BINDING PROTEIN"/>
    <property type="match status" value="1"/>
</dbReference>
<dbReference type="InterPro" id="IPR021487">
    <property type="entry name" value="DUF3140"/>
</dbReference>
<name>A0A6H9Z7F1_9ACTN</name>
<dbReference type="PANTHER" id="PTHR40630:SF1">
    <property type="entry name" value="DNA-BINDING PROTEIN"/>
    <property type="match status" value="1"/>
</dbReference>
<dbReference type="OrthoDB" id="513524at2"/>
<dbReference type="Proteomes" id="UP000468735">
    <property type="component" value="Unassembled WGS sequence"/>
</dbReference>
<proteinExistence type="predicted"/>
<dbReference type="Pfam" id="PF11338">
    <property type="entry name" value="DUF3140"/>
    <property type="match status" value="1"/>
</dbReference>
<organism evidence="2 3">
    <name type="scientific">Actinomadura rudentiformis</name>
    <dbReference type="NCBI Taxonomy" id="359158"/>
    <lineage>
        <taxon>Bacteria</taxon>
        <taxon>Bacillati</taxon>
        <taxon>Actinomycetota</taxon>
        <taxon>Actinomycetes</taxon>
        <taxon>Streptosporangiales</taxon>
        <taxon>Thermomonosporaceae</taxon>
        <taxon>Actinomadura</taxon>
    </lineage>
</organism>